<evidence type="ECO:0000256" key="9">
    <source>
        <dbReference type="ARBA" id="ARBA00022801"/>
    </source>
</evidence>
<dbReference type="GO" id="GO:0008360">
    <property type="term" value="P:regulation of cell shape"/>
    <property type="evidence" value="ECO:0007669"/>
    <property type="project" value="UniProtKB-KW"/>
</dbReference>
<dbReference type="InterPro" id="IPR001264">
    <property type="entry name" value="Glyco_trans_51"/>
</dbReference>
<dbReference type="InterPro" id="IPR036950">
    <property type="entry name" value="PBP_transglycosylase"/>
</dbReference>
<keyword evidence="6" id="KW-0328">Glycosyltransferase</keyword>
<evidence type="ECO:0000256" key="10">
    <source>
        <dbReference type="ARBA" id="ARBA00022960"/>
    </source>
</evidence>
<evidence type="ECO:0000256" key="7">
    <source>
        <dbReference type="ARBA" id="ARBA00022679"/>
    </source>
</evidence>
<evidence type="ECO:0000256" key="3">
    <source>
        <dbReference type="ARBA" id="ARBA00022475"/>
    </source>
</evidence>
<dbReference type="AlphaFoldDB" id="A0A6G8AL39"/>
<comment type="catalytic activity">
    <reaction evidence="16">
        <text>Preferential cleavage: (Ac)2-L-Lys-D-Ala-|-D-Ala. Also transpeptidation of peptidyl-alanyl moieties that are N-acyl substituents of D-alanine.</text>
        <dbReference type="EC" id="3.4.16.4"/>
    </reaction>
</comment>
<evidence type="ECO:0000313" key="20">
    <source>
        <dbReference type="EMBL" id="QIL45716.1"/>
    </source>
</evidence>
<dbReference type="PANTHER" id="PTHR32282">
    <property type="entry name" value="BINDING PROTEIN TRANSPEPTIDASE, PUTATIVE-RELATED"/>
    <property type="match status" value="1"/>
</dbReference>
<dbReference type="InterPro" id="IPR050396">
    <property type="entry name" value="Glycosyltr_51/Transpeptidase"/>
</dbReference>
<evidence type="ECO:0000256" key="12">
    <source>
        <dbReference type="ARBA" id="ARBA00022989"/>
    </source>
</evidence>
<evidence type="ECO:0000256" key="15">
    <source>
        <dbReference type="ARBA" id="ARBA00023316"/>
    </source>
</evidence>
<sequence length="710" mass="79079">MDIKKILKNIKRKLKKGWQNFKPRFRKFNTKRKHIWRKYQVNKVFVLTVLTITLIGSLYLFYLAKSENVEALKAGINQVTTVYDINDEEAGGLYSQKGTAVELNAMSPYLVDALVSTEDRRFYEHRGFDIRGIGRAAVGFFTAGRITGGGSTITQQLAKNAYLTLDQTLKRKAKELFLAIELEKEYSKDEIMEMYLNNSYFGNSVWGVEDASHKYFAKSAKDLTVDEAAVLIGMLKGPSIYNPIDNFELAKDRRDVVLSVMVDNGKLDKASAEKMQADELYLSDNYTDTKKGYQYMDYFDSVIDEAYKLYGIKDSDLLSKGYKIYTSLDQNYQKAMDTSFKQDYLFPPDAADGVKVQGASVAINPQTGGVMGVMGGRGERASRGLNRATNSRLSPGSTMKPLAVYTSALEEGYRSTDDLKDEKLSFYDVENYDHTFRGTVPMYKALEESLNAPAVWLFDKIGMDKGFDKVEKFGLDLEKDDRYPGLVLGGMTKGTTPLKMASAYTVFANQGVKKDPHFITKIVDATGTVIVDNEDAKSVEVTTPEVAEEMTGMLLGVFSSGTGVPAKPAGFKMAGKTGTTESVMAEEQAKDQWVIGYTPDVVLATWIGFDQSSENHFLQPQAVAPVFKDQAERILPNTPNTQFGVRDIGLDKKVEEEAKEQAEDLLGELSDFGGKIREGADYWGEKLKDGAKNMKDSLGGLTDRLSGYWN</sequence>
<dbReference type="Gene3D" id="3.40.710.10">
    <property type="entry name" value="DD-peptidase/beta-lactamase superfamily"/>
    <property type="match status" value="1"/>
</dbReference>
<dbReference type="EMBL" id="CP049886">
    <property type="protein sequence ID" value="QIL45716.1"/>
    <property type="molecule type" value="Genomic_DNA"/>
</dbReference>
<dbReference type="GO" id="GO:0009002">
    <property type="term" value="F:serine-type D-Ala-D-Ala carboxypeptidase activity"/>
    <property type="evidence" value="ECO:0007669"/>
    <property type="project" value="UniProtKB-EC"/>
</dbReference>
<dbReference type="GO" id="GO:0009252">
    <property type="term" value="P:peptidoglycan biosynthetic process"/>
    <property type="evidence" value="ECO:0007669"/>
    <property type="project" value="UniProtKB-KW"/>
</dbReference>
<keyword evidence="11" id="KW-0573">Peptidoglycan synthesis</keyword>
<keyword evidence="4" id="KW-0121">Carboxypeptidase</keyword>
<dbReference type="Pfam" id="PF00912">
    <property type="entry name" value="Transgly"/>
    <property type="match status" value="1"/>
</dbReference>
<dbReference type="InterPro" id="IPR012338">
    <property type="entry name" value="Beta-lactam/transpept-like"/>
</dbReference>
<dbReference type="SUPFAM" id="SSF53955">
    <property type="entry name" value="Lysozyme-like"/>
    <property type="match status" value="1"/>
</dbReference>
<keyword evidence="3" id="KW-1003">Cell membrane</keyword>
<evidence type="ECO:0000256" key="1">
    <source>
        <dbReference type="ARBA" id="ARBA00007090"/>
    </source>
</evidence>
<evidence type="ECO:0000259" key="19">
    <source>
        <dbReference type="Pfam" id="PF00912"/>
    </source>
</evidence>
<evidence type="ECO:0000256" key="8">
    <source>
        <dbReference type="ARBA" id="ARBA00022692"/>
    </source>
</evidence>
<dbReference type="GO" id="GO:0071555">
    <property type="term" value="P:cell wall organization"/>
    <property type="evidence" value="ECO:0007669"/>
    <property type="project" value="UniProtKB-KW"/>
</dbReference>
<keyword evidence="14" id="KW-0511">Multifunctional enzyme</keyword>
<evidence type="ECO:0000313" key="21">
    <source>
        <dbReference type="Proteomes" id="UP000500890"/>
    </source>
</evidence>
<feature type="domain" description="Penicillin-binding protein transpeptidase" evidence="18">
    <location>
        <begin position="358"/>
        <end position="608"/>
    </location>
</feature>
<keyword evidence="5" id="KW-0645">Protease</keyword>
<evidence type="ECO:0000256" key="4">
    <source>
        <dbReference type="ARBA" id="ARBA00022645"/>
    </source>
</evidence>
<keyword evidence="12" id="KW-1133">Transmembrane helix</keyword>
<evidence type="ECO:0000256" key="11">
    <source>
        <dbReference type="ARBA" id="ARBA00022984"/>
    </source>
</evidence>
<keyword evidence="21" id="KW-1185">Reference proteome</keyword>
<comment type="catalytic activity">
    <reaction evidence="17">
        <text>[GlcNAc-(1-&gt;4)-Mur2Ac(oyl-L-Ala-gamma-D-Glu-L-Lys-D-Ala-D-Ala)](n)-di-trans,octa-cis-undecaprenyl diphosphate + beta-D-GlcNAc-(1-&gt;4)-Mur2Ac(oyl-L-Ala-gamma-D-Glu-L-Lys-D-Ala-D-Ala)-di-trans,octa-cis-undecaprenyl diphosphate = [GlcNAc-(1-&gt;4)-Mur2Ac(oyl-L-Ala-gamma-D-Glu-L-Lys-D-Ala-D-Ala)](n+1)-di-trans,octa-cis-undecaprenyl diphosphate + di-trans,octa-cis-undecaprenyl diphosphate + H(+)</text>
        <dbReference type="Rhea" id="RHEA:23708"/>
        <dbReference type="Rhea" id="RHEA-COMP:9602"/>
        <dbReference type="Rhea" id="RHEA-COMP:9603"/>
        <dbReference type="ChEBI" id="CHEBI:15378"/>
        <dbReference type="ChEBI" id="CHEBI:58405"/>
        <dbReference type="ChEBI" id="CHEBI:60033"/>
        <dbReference type="ChEBI" id="CHEBI:78435"/>
        <dbReference type="EC" id="2.4.99.28"/>
    </reaction>
</comment>
<dbReference type="RefSeq" id="WP_166006487.1">
    <property type="nucleotide sequence ID" value="NZ_CP049886.1"/>
</dbReference>
<dbReference type="Pfam" id="PF00905">
    <property type="entry name" value="Transpeptidase"/>
    <property type="match status" value="1"/>
</dbReference>
<dbReference type="Gene3D" id="1.10.3810.10">
    <property type="entry name" value="Biosynthetic peptidoglycan transglycosylase-like"/>
    <property type="match status" value="1"/>
</dbReference>
<dbReference type="GO" id="GO:0008955">
    <property type="term" value="F:peptidoglycan glycosyltransferase activity"/>
    <property type="evidence" value="ECO:0007669"/>
    <property type="project" value="UniProtKB-EC"/>
</dbReference>
<name>A0A6G8AL39_9ENTE</name>
<evidence type="ECO:0000256" key="14">
    <source>
        <dbReference type="ARBA" id="ARBA00023268"/>
    </source>
</evidence>
<organism evidence="20 21">
    <name type="scientific">Vagococcus coleopterorum</name>
    <dbReference type="NCBI Taxonomy" id="2714946"/>
    <lineage>
        <taxon>Bacteria</taxon>
        <taxon>Bacillati</taxon>
        <taxon>Bacillota</taxon>
        <taxon>Bacilli</taxon>
        <taxon>Lactobacillales</taxon>
        <taxon>Enterococcaceae</taxon>
        <taxon>Vagococcus</taxon>
    </lineage>
</organism>
<keyword evidence="13" id="KW-0472">Membrane</keyword>
<dbReference type="NCBIfam" id="TIGR02074">
    <property type="entry name" value="PBP_1a_fam"/>
    <property type="match status" value="1"/>
</dbReference>
<dbReference type="InterPro" id="IPR001460">
    <property type="entry name" value="PCN-bd_Tpept"/>
</dbReference>
<evidence type="ECO:0000256" key="2">
    <source>
        <dbReference type="ARBA" id="ARBA00007739"/>
    </source>
</evidence>
<proteinExistence type="inferred from homology"/>
<dbReference type="Proteomes" id="UP000500890">
    <property type="component" value="Chromosome"/>
</dbReference>
<reference evidence="20 21" key="1">
    <citation type="submission" date="2020-03" db="EMBL/GenBank/DDBJ databases">
        <title>Vagococcus sp. nov., isolated from beetles.</title>
        <authorList>
            <person name="Hyun D.-W."/>
            <person name="Bae J.-W."/>
        </authorList>
    </citation>
    <scope>NUCLEOTIDE SEQUENCE [LARGE SCALE GENOMIC DNA]</scope>
    <source>
        <strain evidence="20 21">HDW17A</strain>
    </source>
</reference>
<accession>A0A6G8AL39</accession>
<dbReference type="GO" id="GO:0008658">
    <property type="term" value="F:penicillin binding"/>
    <property type="evidence" value="ECO:0007669"/>
    <property type="project" value="InterPro"/>
</dbReference>
<dbReference type="InterPro" id="IPR023346">
    <property type="entry name" value="Lysozyme-like_dom_sf"/>
</dbReference>
<keyword evidence="15" id="KW-0961">Cell wall biogenesis/degradation</keyword>
<keyword evidence="7" id="KW-0808">Transferase</keyword>
<keyword evidence="9" id="KW-0378">Hydrolase</keyword>
<evidence type="ECO:0000256" key="17">
    <source>
        <dbReference type="ARBA" id="ARBA00049902"/>
    </source>
</evidence>
<comment type="similarity">
    <text evidence="2">In the N-terminal section; belongs to the glycosyltransferase 51 family.</text>
</comment>
<dbReference type="GO" id="GO:0006508">
    <property type="term" value="P:proteolysis"/>
    <property type="evidence" value="ECO:0007669"/>
    <property type="project" value="UniProtKB-KW"/>
</dbReference>
<dbReference type="SUPFAM" id="SSF56601">
    <property type="entry name" value="beta-lactamase/transpeptidase-like"/>
    <property type="match status" value="1"/>
</dbReference>
<evidence type="ECO:0000256" key="5">
    <source>
        <dbReference type="ARBA" id="ARBA00022670"/>
    </source>
</evidence>
<protein>
    <submittedName>
        <fullName evidence="20">PBP1A family penicillin-binding protein</fullName>
    </submittedName>
</protein>
<evidence type="ECO:0000259" key="18">
    <source>
        <dbReference type="Pfam" id="PF00905"/>
    </source>
</evidence>
<evidence type="ECO:0000256" key="16">
    <source>
        <dbReference type="ARBA" id="ARBA00034000"/>
    </source>
</evidence>
<dbReference type="PANTHER" id="PTHR32282:SF32">
    <property type="entry name" value="PENICILLIN-BINDING PROTEIN 2A"/>
    <property type="match status" value="1"/>
</dbReference>
<comment type="similarity">
    <text evidence="1">In the C-terminal section; belongs to the transpeptidase family.</text>
</comment>
<feature type="domain" description="Glycosyl transferase family 51" evidence="19">
    <location>
        <begin position="94"/>
        <end position="261"/>
    </location>
</feature>
<gene>
    <name evidence="20" type="ORF">G7081_00740</name>
</gene>
<dbReference type="FunFam" id="1.10.3810.10:FF:000001">
    <property type="entry name" value="Penicillin-binding protein 1A"/>
    <property type="match status" value="1"/>
</dbReference>
<dbReference type="KEGG" id="vah:G7081_00740"/>
<keyword evidence="10" id="KW-0133">Cell shape</keyword>
<keyword evidence="8" id="KW-0812">Transmembrane</keyword>
<dbReference type="GO" id="GO:0030288">
    <property type="term" value="C:outer membrane-bounded periplasmic space"/>
    <property type="evidence" value="ECO:0007669"/>
    <property type="project" value="TreeGrafter"/>
</dbReference>
<evidence type="ECO:0000256" key="6">
    <source>
        <dbReference type="ARBA" id="ARBA00022676"/>
    </source>
</evidence>
<evidence type="ECO:0000256" key="13">
    <source>
        <dbReference type="ARBA" id="ARBA00023136"/>
    </source>
</evidence>